<dbReference type="RefSeq" id="WP_280922185.1">
    <property type="nucleotide sequence ID" value="NZ_JAGGKT010000003.1"/>
</dbReference>
<evidence type="ECO:0000313" key="1">
    <source>
        <dbReference type="EMBL" id="MBP1931680.1"/>
    </source>
</evidence>
<protein>
    <submittedName>
        <fullName evidence="1">Transglutaminase-like cysteine proteinase</fullName>
    </submittedName>
</protein>
<proteinExistence type="predicted"/>
<gene>
    <name evidence="1" type="ORF">J2Z37_001681</name>
</gene>
<dbReference type="EMBL" id="JAGGKT010000003">
    <property type="protein sequence ID" value="MBP1931680.1"/>
    <property type="molecule type" value="Genomic_DNA"/>
</dbReference>
<organism evidence="1 2">
    <name type="scientific">Ammoniphilus resinae</name>
    <dbReference type="NCBI Taxonomy" id="861532"/>
    <lineage>
        <taxon>Bacteria</taxon>
        <taxon>Bacillati</taxon>
        <taxon>Bacillota</taxon>
        <taxon>Bacilli</taxon>
        <taxon>Bacillales</taxon>
        <taxon>Paenibacillaceae</taxon>
        <taxon>Aneurinibacillus group</taxon>
        <taxon>Ammoniphilus</taxon>
    </lineage>
</organism>
<sequence>MIVAGISFSVFFLAQVEAWRETIHSILMVKFASTPRFYLDKISK</sequence>
<comment type="caution">
    <text evidence="1">The sequence shown here is derived from an EMBL/GenBank/DDBJ whole genome shotgun (WGS) entry which is preliminary data.</text>
</comment>
<dbReference type="Proteomes" id="UP001519343">
    <property type="component" value="Unassembled WGS sequence"/>
</dbReference>
<reference evidence="1 2" key="1">
    <citation type="submission" date="2021-03" db="EMBL/GenBank/DDBJ databases">
        <title>Genomic Encyclopedia of Type Strains, Phase IV (KMG-IV): sequencing the most valuable type-strain genomes for metagenomic binning, comparative biology and taxonomic classification.</title>
        <authorList>
            <person name="Goeker M."/>
        </authorList>
    </citation>
    <scope>NUCLEOTIDE SEQUENCE [LARGE SCALE GENOMIC DNA]</scope>
    <source>
        <strain evidence="1 2">DSM 24738</strain>
    </source>
</reference>
<keyword evidence="2" id="KW-1185">Reference proteome</keyword>
<name>A0ABS4GN29_9BACL</name>
<accession>A0ABS4GN29</accession>
<evidence type="ECO:0000313" key="2">
    <source>
        <dbReference type="Proteomes" id="UP001519343"/>
    </source>
</evidence>